<dbReference type="InterPro" id="IPR013154">
    <property type="entry name" value="ADH-like_N"/>
</dbReference>
<name>A0ABS1SKG5_9MICO</name>
<evidence type="ECO:0000256" key="2">
    <source>
        <dbReference type="ARBA" id="ARBA00008072"/>
    </source>
</evidence>
<dbReference type="InterPro" id="IPR036291">
    <property type="entry name" value="NAD(P)-bd_dom_sf"/>
</dbReference>
<feature type="domain" description="Enoyl reductase (ER)" evidence="10">
    <location>
        <begin position="10"/>
        <end position="343"/>
    </location>
</feature>
<dbReference type="Gene3D" id="3.40.50.720">
    <property type="entry name" value="NAD(P)-binding Rossmann-like Domain"/>
    <property type="match status" value="1"/>
</dbReference>
<reference evidence="11 12" key="1">
    <citation type="submission" date="2018-09" db="EMBL/GenBank/DDBJ databases">
        <title>Comparative genomics of Leucobacter spp.</title>
        <authorList>
            <person name="Reis A.C."/>
            <person name="Kolvenbach B.A."/>
            <person name="Corvini P.F.X."/>
            <person name="Nunes O.C."/>
        </authorList>
    </citation>
    <scope>NUCLEOTIDE SEQUENCE [LARGE SCALE GENOMIC DNA]</scope>
    <source>
        <strain evidence="11 12">L-1</strain>
    </source>
</reference>
<keyword evidence="12" id="KW-1185">Reference proteome</keyword>
<dbReference type="EMBL" id="QYAD01000001">
    <property type="protein sequence ID" value="MBL3688435.1"/>
    <property type="molecule type" value="Genomic_DNA"/>
</dbReference>
<evidence type="ECO:0000313" key="11">
    <source>
        <dbReference type="EMBL" id="MBL3688435.1"/>
    </source>
</evidence>
<proteinExistence type="inferred from homology"/>
<evidence type="ECO:0000256" key="3">
    <source>
        <dbReference type="ARBA" id="ARBA00013190"/>
    </source>
</evidence>
<dbReference type="CDD" id="cd05284">
    <property type="entry name" value="arabinose_DH_like"/>
    <property type="match status" value="1"/>
</dbReference>
<evidence type="ECO:0000259" key="10">
    <source>
        <dbReference type="SMART" id="SM00829"/>
    </source>
</evidence>
<keyword evidence="5 9" id="KW-0862">Zinc</keyword>
<comment type="caution">
    <text evidence="11">The sequence shown here is derived from an EMBL/GenBank/DDBJ whole genome shotgun (WGS) entry which is preliminary data.</text>
</comment>
<dbReference type="Pfam" id="PF00107">
    <property type="entry name" value="ADH_zinc_N"/>
    <property type="match status" value="1"/>
</dbReference>
<protein>
    <recommendedName>
        <fullName evidence="3">alcohol dehydrogenase</fullName>
        <ecNumber evidence="3">1.1.1.1</ecNumber>
    </recommendedName>
</protein>
<sequence>MQAYRIPAWGEPARFMEVEVPTPGAGEVLVQVAGAGLCHSDFGMQQMPAEYGAALGWQMPFTLGHETGGTVAAIGSGVTKVEVGQAVALVSPSSCGACEFCLTGHDNNCPFGASGRGYGRDGGLAPYVLVDSERALIPLDTLDPATVGPLTDAGNTAMHAVKRVLPKLGAGSSAVVIGAGGLGAFAIQIIRALSGATVIAVDTNPQRLEIALELGAHHTLTGVSDTTVSEIQALTGSIGANAILDFAGFDATIAAGLAATRPGGSYGLVGAGGGKLDAQWFGALPRDGEVFAFQGGTIADTHDVISLAESGAIRNDVDTYPFERVAEAYEDLHAGRLRGRAVILL</sequence>
<evidence type="ECO:0000256" key="1">
    <source>
        <dbReference type="ARBA" id="ARBA00001947"/>
    </source>
</evidence>
<dbReference type="Proteomes" id="UP001646141">
    <property type="component" value="Unassembled WGS sequence"/>
</dbReference>
<dbReference type="EC" id="1.1.1.1" evidence="3"/>
<comment type="similarity">
    <text evidence="2 9">Belongs to the zinc-containing alcohol dehydrogenase family.</text>
</comment>
<accession>A0ABS1SKG5</accession>
<evidence type="ECO:0000256" key="8">
    <source>
        <dbReference type="ARBA" id="ARBA00049243"/>
    </source>
</evidence>
<comment type="catalytic activity">
    <reaction evidence="8">
        <text>a primary alcohol + NAD(+) = an aldehyde + NADH + H(+)</text>
        <dbReference type="Rhea" id="RHEA:10736"/>
        <dbReference type="ChEBI" id="CHEBI:15378"/>
        <dbReference type="ChEBI" id="CHEBI:15734"/>
        <dbReference type="ChEBI" id="CHEBI:17478"/>
        <dbReference type="ChEBI" id="CHEBI:57540"/>
        <dbReference type="ChEBI" id="CHEBI:57945"/>
        <dbReference type="EC" id="1.1.1.1"/>
    </reaction>
</comment>
<evidence type="ECO:0000256" key="6">
    <source>
        <dbReference type="ARBA" id="ARBA00023002"/>
    </source>
</evidence>
<keyword evidence="4 9" id="KW-0479">Metal-binding</keyword>
<evidence type="ECO:0000256" key="5">
    <source>
        <dbReference type="ARBA" id="ARBA00022833"/>
    </source>
</evidence>
<dbReference type="PANTHER" id="PTHR42940">
    <property type="entry name" value="ALCOHOL DEHYDROGENASE 1-RELATED"/>
    <property type="match status" value="1"/>
</dbReference>
<dbReference type="Gene3D" id="3.90.180.10">
    <property type="entry name" value="Medium-chain alcohol dehydrogenases, catalytic domain"/>
    <property type="match status" value="1"/>
</dbReference>
<dbReference type="Pfam" id="PF08240">
    <property type="entry name" value="ADH_N"/>
    <property type="match status" value="1"/>
</dbReference>
<evidence type="ECO:0000256" key="7">
    <source>
        <dbReference type="ARBA" id="ARBA00049164"/>
    </source>
</evidence>
<dbReference type="PANTHER" id="PTHR42940:SF8">
    <property type="entry name" value="VACUOLAR PROTEIN SORTING-ASSOCIATED PROTEIN 11"/>
    <property type="match status" value="1"/>
</dbReference>
<dbReference type="SMART" id="SM00829">
    <property type="entry name" value="PKS_ER"/>
    <property type="match status" value="1"/>
</dbReference>
<evidence type="ECO:0000256" key="4">
    <source>
        <dbReference type="ARBA" id="ARBA00022723"/>
    </source>
</evidence>
<dbReference type="InterPro" id="IPR020843">
    <property type="entry name" value="ER"/>
</dbReference>
<dbReference type="InterPro" id="IPR002328">
    <property type="entry name" value="ADH_Zn_CS"/>
</dbReference>
<comment type="catalytic activity">
    <reaction evidence="7">
        <text>a secondary alcohol + NAD(+) = a ketone + NADH + H(+)</text>
        <dbReference type="Rhea" id="RHEA:10740"/>
        <dbReference type="ChEBI" id="CHEBI:15378"/>
        <dbReference type="ChEBI" id="CHEBI:17087"/>
        <dbReference type="ChEBI" id="CHEBI:35681"/>
        <dbReference type="ChEBI" id="CHEBI:57540"/>
        <dbReference type="ChEBI" id="CHEBI:57945"/>
        <dbReference type="EC" id="1.1.1.1"/>
    </reaction>
</comment>
<evidence type="ECO:0000256" key="9">
    <source>
        <dbReference type="RuleBase" id="RU361277"/>
    </source>
</evidence>
<gene>
    <name evidence="11" type="ORF">D3226_00455</name>
</gene>
<dbReference type="PROSITE" id="PS00059">
    <property type="entry name" value="ADH_ZINC"/>
    <property type="match status" value="1"/>
</dbReference>
<dbReference type="InterPro" id="IPR011032">
    <property type="entry name" value="GroES-like_sf"/>
</dbReference>
<dbReference type="SUPFAM" id="SSF51735">
    <property type="entry name" value="NAD(P)-binding Rossmann-fold domains"/>
    <property type="match status" value="1"/>
</dbReference>
<comment type="cofactor">
    <cofactor evidence="1 9">
        <name>Zn(2+)</name>
        <dbReference type="ChEBI" id="CHEBI:29105"/>
    </cofactor>
</comment>
<organism evidence="11 12">
    <name type="scientific">Leucobacter chromiireducens subsp. chromiireducens</name>
    <dbReference type="NCBI Taxonomy" id="660067"/>
    <lineage>
        <taxon>Bacteria</taxon>
        <taxon>Bacillati</taxon>
        <taxon>Actinomycetota</taxon>
        <taxon>Actinomycetes</taxon>
        <taxon>Micrococcales</taxon>
        <taxon>Microbacteriaceae</taxon>
        <taxon>Leucobacter</taxon>
    </lineage>
</organism>
<evidence type="ECO:0000313" key="12">
    <source>
        <dbReference type="Proteomes" id="UP001646141"/>
    </source>
</evidence>
<dbReference type="InterPro" id="IPR013149">
    <property type="entry name" value="ADH-like_C"/>
</dbReference>
<keyword evidence="6" id="KW-0560">Oxidoreductase</keyword>
<dbReference type="SUPFAM" id="SSF50129">
    <property type="entry name" value="GroES-like"/>
    <property type="match status" value="1"/>
</dbReference>